<feature type="region of interest" description="Disordered" evidence="1">
    <location>
        <begin position="156"/>
        <end position="259"/>
    </location>
</feature>
<dbReference type="Proteomes" id="UP000245884">
    <property type="component" value="Unassembled WGS sequence"/>
</dbReference>
<keyword evidence="3" id="KW-1185">Reference proteome</keyword>
<reference evidence="2 3" key="1">
    <citation type="journal article" date="2018" name="Mol. Biol. Evol.">
        <title>Broad Genomic Sampling Reveals a Smut Pathogenic Ancestry of the Fungal Clade Ustilaginomycotina.</title>
        <authorList>
            <person name="Kijpornyongpan T."/>
            <person name="Mondo S.J."/>
            <person name="Barry K."/>
            <person name="Sandor L."/>
            <person name="Lee J."/>
            <person name="Lipzen A."/>
            <person name="Pangilinan J."/>
            <person name="LaButti K."/>
            <person name="Hainaut M."/>
            <person name="Henrissat B."/>
            <person name="Grigoriev I.V."/>
            <person name="Spatafora J.W."/>
            <person name="Aime M.C."/>
        </authorList>
    </citation>
    <scope>NUCLEOTIDE SEQUENCE [LARGE SCALE GENOMIC DNA]</scope>
    <source>
        <strain evidence="2 3">MCA 5214</strain>
    </source>
</reference>
<gene>
    <name evidence="2" type="ORF">BDZ90DRAFT_228785</name>
</gene>
<feature type="compositionally biased region" description="Basic and acidic residues" evidence="1">
    <location>
        <begin position="222"/>
        <end position="238"/>
    </location>
</feature>
<dbReference type="RefSeq" id="XP_025359177.1">
    <property type="nucleotide sequence ID" value="XM_025504838.1"/>
</dbReference>
<feature type="compositionally biased region" description="Low complexity" evidence="1">
    <location>
        <begin position="167"/>
        <end position="185"/>
    </location>
</feature>
<evidence type="ECO:0000256" key="1">
    <source>
        <dbReference type="SAM" id="MobiDB-lite"/>
    </source>
</evidence>
<accession>A0A316UN29</accession>
<dbReference type="AlphaFoldDB" id="A0A316UN29"/>
<sequence length="259" mass="28317">MPSPCAAHLDKIRGAGFSALKVTNELKDQLRAKDDEIMKLRKDVVHLQTQLIKAEDPQSSQSSSSSSSVGTSVEQRITALEEEKELNKDLKDQLSMAVDDFEGLEYEVDQLRQQQEEFDYKVDGLRQTYDLRVPELVRKVGELAGNLKKALQRIERLEEPSTPDEFSVNGSSSGSNDNPSHPGNGASSTPTTSAQDKDSAAELQDNPAPLLRGLETTAPPKETSDNLKHSLDETKDGKNAQTTGSGTLEPANKRRKEGG</sequence>
<evidence type="ECO:0000313" key="3">
    <source>
        <dbReference type="Proteomes" id="UP000245884"/>
    </source>
</evidence>
<protein>
    <submittedName>
        <fullName evidence="2">Uncharacterized protein</fullName>
    </submittedName>
</protein>
<evidence type="ECO:0000313" key="2">
    <source>
        <dbReference type="EMBL" id="PWN24565.1"/>
    </source>
</evidence>
<feature type="compositionally biased region" description="Low complexity" evidence="1">
    <location>
        <begin position="58"/>
        <end position="68"/>
    </location>
</feature>
<name>A0A316UN29_9BASI</name>
<organism evidence="2 3">
    <name type="scientific">Jaminaea rosea</name>
    <dbReference type="NCBI Taxonomy" id="1569628"/>
    <lineage>
        <taxon>Eukaryota</taxon>
        <taxon>Fungi</taxon>
        <taxon>Dikarya</taxon>
        <taxon>Basidiomycota</taxon>
        <taxon>Ustilaginomycotina</taxon>
        <taxon>Exobasidiomycetes</taxon>
        <taxon>Microstromatales</taxon>
        <taxon>Microstromatales incertae sedis</taxon>
        <taxon>Jaminaea</taxon>
    </lineage>
</organism>
<dbReference type="EMBL" id="KZ819680">
    <property type="protein sequence ID" value="PWN24565.1"/>
    <property type="molecule type" value="Genomic_DNA"/>
</dbReference>
<dbReference type="GeneID" id="37026661"/>
<feature type="region of interest" description="Disordered" evidence="1">
    <location>
        <begin position="51"/>
        <end position="75"/>
    </location>
</feature>
<dbReference type="Gene3D" id="1.10.287.1490">
    <property type="match status" value="1"/>
</dbReference>
<proteinExistence type="predicted"/>